<protein>
    <submittedName>
        <fullName evidence="1">Uncharacterized protein</fullName>
    </submittedName>
</protein>
<keyword evidence="2" id="KW-1185">Reference proteome</keyword>
<comment type="caution">
    <text evidence="1">The sequence shown here is derived from an EMBL/GenBank/DDBJ whole genome shotgun (WGS) entry which is preliminary data.</text>
</comment>
<name>A0A5N6LWD5_9ASTR</name>
<accession>A0A5N6LWD5</accession>
<gene>
    <name evidence="1" type="ORF">E3N88_39218</name>
</gene>
<dbReference type="AlphaFoldDB" id="A0A5N6LWD5"/>
<proteinExistence type="predicted"/>
<sequence>MVSREEVVAPSECSPRLPEILRKWCHTTRVTRVGMRGCGGCKSRSLPDKGCCRSSAEKWLPNLVLGLPIANTHTLDGVCSTGTGEGVEEAGDCIGLDEPEMMVAEGGRWCLASYFRLK</sequence>
<dbReference type="Proteomes" id="UP000326396">
    <property type="component" value="Linkage Group LG8"/>
</dbReference>
<dbReference type="EMBL" id="SZYD01000018">
    <property type="protein sequence ID" value="KAD2805841.1"/>
    <property type="molecule type" value="Genomic_DNA"/>
</dbReference>
<evidence type="ECO:0000313" key="1">
    <source>
        <dbReference type="EMBL" id="KAD2805841.1"/>
    </source>
</evidence>
<organism evidence="1 2">
    <name type="scientific">Mikania micrantha</name>
    <name type="common">bitter vine</name>
    <dbReference type="NCBI Taxonomy" id="192012"/>
    <lineage>
        <taxon>Eukaryota</taxon>
        <taxon>Viridiplantae</taxon>
        <taxon>Streptophyta</taxon>
        <taxon>Embryophyta</taxon>
        <taxon>Tracheophyta</taxon>
        <taxon>Spermatophyta</taxon>
        <taxon>Magnoliopsida</taxon>
        <taxon>eudicotyledons</taxon>
        <taxon>Gunneridae</taxon>
        <taxon>Pentapetalae</taxon>
        <taxon>asterids</taxon>
        <taxon>campanulids</taxon>
        <taxon>Asterales</taxon>
        <taxon>Asteraceae</taxon>
        <taxon>Asteroideae</taxon>
        <taxon>Heliantheae alliance</taxon>
        <taxon>Eupatorieae</taxon>
        <taxon>Mikania</taxon>
    </lineage>
</organism>
<reference evidence="1 2" key="1">
    <citation type="submission" date="2019-05" db="EMBL/GenBank/DDBJ databases">
        <title>Mikania micrantha, genome provides insights into the molecular mechanism of rapid growth.</title>
        <authorList>
            <person name="Liu B."/>
        </authorList>
    </citation>
    <scope>NUCLEOTIDE SEQUENCE [LARGE SCALE GENOMIC DNA]</scope>
    <source>
        <strain evidence="1">NLD-2019</strain>
        <tissue evidence="1">Leaf</tissue>
    </source>
</reference>
<evidence type="ECO:0000313" key="2">
    <source>
        <dbReference type="Proteomes" id="UP000326396"/>
    </source>
</evidence>